<evidence type="ECO:0000256" key="5">
    <source>
        <dbReference type="ARBA" id="ARBA00022692"/>
    </source>
</evidence>
<feature type="transmembrane region" description="Helical" evidence="8">
    <location>
        <begin position="298"/>
        <end position="321"/>
    </location>
</feature>
<feature type="transmembrane region" description="Helical" evidence="8">
    <location>
        <begin position="30"/>
        <end position="50"/>
    </location>
</feature>
<keyword evidence="4" id="KW-1003">Cell membrane</keyword>
<keyword evidence="5 8" id="KW-0812">Transmembrane</keyword>
<feature type="transmembrane region" description="Helical" evidence="8">
    <location>
        <begin position="201"/>
        <end position="223"/>
    </location>
</feature>
<dbReference type="PANTHER" id="PTHR21716">
    <property type="entry name" value="TRANSMEMBRANE PROTEIN"/>
    <property type="match status" value="1"/>
</dbReference>
<feature type="transmembrane region" description="Helical" evidence="8">
    <location>
        <begin position="62"/>
        <end position="82"/>
    </location>
</feature>
<feature type="transmembrane region" description="Helical" evidence="8">
    <location>
        <begin position="142"/>
        <end position="166"/>
    </location>
</feature>
<proteinExistence type="inferred from homology"/>
<evidence type="ECO:0000256" key="6">
    <source>
        <dbReference type="ARBA" id="ARBA00022989"/>
    </source>
</evidence>
<sequence length="370" mass="41717">MNSNKTYHPVLDIITFIAIIFIAYTLQEVIVPLLFAIILSVLVFPIVHFLEKKLRINRIFSALISIITLSLIIMIIATFVGVQMNEIASKSDQYYTSAKEKIIPLINKAEQSTGIQTEEIIQSENMKMGEMVKDNFSNITDFLLASGSLLSNLVIVPLYMFFFLLYRKFFIRFIYLICTKKGNKKETKTILEKLYGVQQNYLIGLLTVMLIVGCLNSIGLLLLGIDYPFFFGFLCALLLLIPYIGIIIGSLLPALVALATKDSIWYSLGVISIFGFIQFLEGNFITPKITGSKVSINAFVSILSIIVFSMLWGTSGMILALPVTASLKVLFDHSSKFEPIGFLLGQPTDEFLKSKARRRLKIWKEIRKNK</sequence>
<dbReference type="RefSeq" id="WP_236456602.1">
    <property type="nucleotide sequence ID" value="NZ_CBCSGE010000021.1"/>
</dbReference>
<evidence type="ECO:0000313" key="9">
    <source>
        <dbReference type="EMBL" id="MFB9097065.1"/>
    </source>
</evidence>
<comment type="similarity">
    <text evidence="2">Belongs to the autoinducer-2 exporter (AI-2E) (TC 2.A.86) family.</text>
</comment>
<comment type="caution">
    <text evidence="9">The sequence shown here is derived from an EMBL/GenBank/DDBJ whole genome shotgun (WGS) entry which is preliminary data.</text>
</comment>
<evidence type="ECO:0000256" key="8">
    <source>
        <dbReference type="SAM" id="Phobius"/>
    </source>
</evidence>
<dbReference type="Pfam" id="PF01594">
    <property type="entry name" value="AI-2E_transport"/>
    <property type="match status" value="1"/>
</dbReference>
<protein>
    <submittedName>
        <fullName evidence="9">AI-2E family transporter</fullName>
    </submittedName>
</protein>
<dbReference type="Proteomes" id="UP001589607">
    <property type="component" value="Unassembled WGS sequence"/>
</dbReference>
<evidence type="ECO:0000256" key="3">
    <source>
        <dbReference type="ARBA" id="ARBA00022448"/>
    </source>
</evidence>
<feature type="transmembrane region" description="Helical" evidence="8">
    <location>
        <begin position="229"/>
        <end position="252"/>
    </location>
</feature>
<evidence type="ECO:0000256" key="1">
    <source>
        <dbReference type="ARBA" id="ARBA00004651"/>
    </source>
</evidence>
<evidence type="ECO:0000256" key="7">
    <source>
        <dbReference type="ARBA" id="ARBA00023136"/>
    </source>
</evidence>
<dbReference type="PANTHER" id="PTHR21716:SF53">
    <property type="entry name" value="PERMEASE PERM-RELATED"/>
    <property type="match status" value="1"/>
</dbReference>
<keyword evidence="10" id="KW-1185">Reference proteome</keyword>
<dbReference type="InterPro" id="IPR002549">
    <property type="entry name" value="AI-2E-like"/>
</dbReference>
<keyword evidence="6 8" id="KW-1133">Transmembrane helix</keyword>
<name>A0ABV5GNU5_9FLAO</name>
<keyword evidence="3" id="KW-0813">Transport</keyword>
<reference evidence="9 10" key="1">
    <citation type="submission" date="2024-09" db="EMBL/GenBank/DDBJ databases">
        <authorList>
            <person name="Sun Q."/>
            <person name="Mori K."/>
        </authorList>
    </citation>
    <scope>NUCLEOTIDE SEQUENCE [LARGE SCALE GENOMIC DNA]</scope>
    <source>
        <strain evidence="9 10">CECT 7955</strain>
    </source>
</reference>
<feature type="transmembrane region" description="Helical" evidence="8">
    <location>
        <begin position="264"/>
        <end position="286"/>
    </location>
</feature>
<evidence type="ECO:0000256" key="2">
    <source>
        <dbReference type="ARBA" id="ARBA00009773"/>
    </source>
</evidence>
<accession>A0ABV5GNU5</accession>
<organism evidence="9 10">
    <name type="scientific">Flavobacterium jumunjinense</name>
    <dbReference type="NCBI Taxonomy" id="998845"/>
    <lineage>
        <taxon>Bacteria</taxon>
        <taxon>Pseudomonadati</taxon>
        <taxon>Bacteroidota</taxon>
        <taxon>Flavobacteriia</taxon>
        <taxon>Flavobacteriales</taxon>
        <taxon>Flavobacteriaceae</taxon>
        <taxon>Flavobacterium</taxon>
    </lineage>
</organism>
<feature type="transmembrane region" description="Helical" evidence="8">
    <location>
        <begin position="7"/>
        <end position="24"/>
    </location>
</feature>
<gene>
    <name evidence="9" type="ORF">ACFFVF_11095</name>
</gene>
<keyword evidence="7 8" id="KW-0472">Membrane</keyword>
<evidence type="ECO:0000313" key="10">
    <source>
        <dbReference type="Proteomes" id="UP001589607"/>
    </source>
</evidence>
<comment type="subcellular location">
    <subcellularLocation>
        <location evidence="1">Cell membrane</location>
        <topology evidence="1">Multi-pass membrane protein</topology>
    </subcellularLocation>
</comment>
<dbReference type="EMBL" id="JBHMEY010000033">
    <property type="protein sequence ID" value="MFB9097065.1"/>
    <property type="molecule type" value="Genomic_DNA"/>
</dbReference>
<evidence type="ECO:0000256" key="4">
    <source>
        <dbReference type="ARBA" id="ARBA00022475"/>
    </source>
</evidence>